<evidence type="ECO:0000256" key="1">
    <source>
        <dbReference type="SAM" id="MobiDB-lite"/>
    </source>
</evidence>
<reference evidence="2 3" key="1">
    <citation type="journal article" date="2020" name="Nature">
        <title>Six reference-quality genomes reveal evolution of bat adaptations.</title>
        <authorList>
            <person name="Jebb D."/>
            <person name="Huang Z."/>
            <person name="Pippel M."/>
            <person name="Hughes G.M."/>
            <person name="Lavrichenko K."/>
            <person name="Devanna P."/>
            <person name="Winkler S."/>
            <person name="Jermiin L.S."/>
            <person name="Skirmuntt E.C."/>
            <person name="Katzourakis A."/>
            <person name="Burkitt-Gray L."/>
            <person name="Ray D.A."/>
            <person name="Sullivan K.A.M."/>
            <person name="Roscito J.G."/>
            <person name="Kirilenko B.M."/>
            <person name="Davalos L.M."/>
            <person name="Corthals A.P."/>
            <person name="Power M.L."/>
            <person name="Jones G."/>
            <person name="Ransome R.D."/>
            <person name="Dechmann D.K.N."/>
            <person name="Locatelli A.G."/>
            <person name="Puechmaille S.J."/>
            <person name="Fedrigo O."/>
            <person name="Jarvis E.D."/>
            <person name="Hiller M."/>
            <person name="Vernes S.C."/>
            <person name="Myers E.W."/>
            <person name="Teeling E.C."/>
        </authorList>
    </citation>
    <scope>NUCLEOTIDE SEQUENCE [LARGE SCALE GENOMIC DNA]</scope>
    <source>
        <strain evidence="2">Bat1K_MPI-CBG_1</strain>
    </source>
</reference>
<gene>
    <name evidence="2" type="ORF">HJG60_010878</name>
</gene>
<sequence length="147" mass="17063">MRKPSRTSKCGPLLPILYISRITPPTNCLSIRTKHYRLTELSPNTTMTRPPSYFLKHPPTMTSMHTSLHSKNTIIWPPPLTTKSSRRGSHRRFNSSCSNSSKTGRLRHTTHHDFTHPTHRIYSLPIHNTFPMRNNYNQLHLLTSNRP</sequence>
<feature type="compositionally biased region" description="Polar residues" evidence="1">
    <location>
        <begin position="94"/>
        <end position="103"/>
    </location>
</feature>
<feature type="region of interest" description="Disordered" evidence="1">
    <location>
        <begin position="76"/>
        <end position="110"/>
    </location>
</feature>
<proteinExistence type="predicted"/>
<evidence type="ECO:0000313" key="2">
    <source>
        <dbReference type="EMBL" id="KAF6109636.1"/>
    </source>
</evidence>
<feature type="compositionally biased region" description="Basic residues" evidence="1">
    <location>
        <begin position="84"/>
        <end position="93"/>
    </location>
</feature>
<organism evidence="2 3">
    <name type="scientific">Phyllostomus discolor</name>
    <name type="common">pale spear-nosed bat</name>
    <dbReference type="NCBI Taxonomy" id="89673"/>
    <lineage>
        <taxon>Eukaryota</taxon>
        <taxon>Metazoa</taxon>
        <taxon>Chordata</taxon>
        <taxon>Craniata</taxon>
        <taxon>Vertebrata</taxon>
        <taxon>Euteleostomi</taxon>
        <taxon>Mammalia</taxon>
        <taxon>Eutheria</taxon>
        <taxon>Laurasiatheria</taxon>
        <taxon>Chiroptera</taxon>
        <taxon>Yangochiroptera</taxon>
        <taxon>Phyllostomidae</taxon>
        <taxon>Phyllostominae</taxon>
        <taxon>Phyllostomus</taxon>
    </lineage>
</organism>
<protein>
    <submittedName>
        <fullName evidence="2">Uncharacterized protein</fullName>
    </submittedName>
</protein>
<evidence type="ECO:0000313" key="3">
    <source>
        <dbReference type="Proteomes" id="UP000664940"/>
    </source>
</evidence>
<comment type="caution">
    <text evidence="2">The sequence shown here is derived from an EMBL/GenBank/DDBJ whole genome shotgun (WGS) entry which is preliminary data.</text>
</comment>
<name>A0A834AH73_9CHIR</name>
<accession>A0A834AH73</accession>
<dbReference type="EMBL" id="JABVXQ010000005">
    <property type="protein sequence ID" value="KAF6109636.1"/>
    <property type="molecule type" value="Genomic_DNA"/>
</dbReference>
<dbReference type="Proteomes" id="UP000664940">
    <property type="component" value="Unassembled WGS sequence"/>
</dbReference>
<dbReference type="AlphaFoldDB" id="A0A834AH73"/>